<proteinExistence type="predicted"/>
<name>A0AAN6THS7_9PEZI</name>
<dbReference type="InterPro" id="IPR036533">
    <property type="entry name" value="BAG_dom_sf"/>
</dbReference>
<dbReference type="PROSITE" id="PS50053">
    <property type="entry name" value="UBIQUITIN_2"/>
    <property type="match status" value="1"/>
</dbReference>
<dbReference type="PROSITE" id="PS51035">
    <property type="entry name" value="BAG"/>
    <property type="match status" value="1"/>
</dbReference>
<keyword evidence="5" id="KW-1185">Reference proteome</keyword>
<feature type="compositionally biased region" description="Low complexity" evidence="1">
    <location>
        <begin position="161"/>
        <end position="176"/>
    </location>
</feature>
<evidence type="ECO:0000259" key="3">
    <source>
        <dbReference type="PROSITE" id="PS51035"/>
    </source>
</evidence>
<evidence type="ECO:0000313" key="4">
    <source>
        <dbReference type="EMBL" id="KAK4114664.1"/>
    </source>
</evidence>
<dbReference type="Proteomes" id="UP001302812">
    <property type="component" value="Unassembled WGS sequence"/>
</dbReference>
<dbReference type="EMBL" id="MU853336">
    <property type="protein sequence ID" value="KAK4114664.1"/>
    <property type="molecule type" value="Genomic_DNA"/>
</dbReference>
<dbReference type="AlphaFoldDB" id="A0AAN6THS7"/>
<accession>A0AAN6THS7</accession>
<dbReference type="SMART" id="SM00264">
    <property type="entry name" value="BAG"/>
    <property type="match status" value="1"/>
</dbReference>
<feature type="compositionally biased region" description="Polar residues" evidence="1">
    <location>
        <begin position="219"/>
        <end position="232"/>
    </location>
</feature>
<organism evidence="4 5">
    <name type="scientific">Canariomyces notabilis</name>
    <dbReference type="NCBI Taxonomy" id="2074819"/>
    <lineage>
        <taxon>Eukaryota</taxon>
        <taxon>Fungi</taxon>
        <taxon>Dikarya</taxon>
        <taxon>Ascomycota</taxon>
        <taxon>Pezizomycotina</taxon>
        <taxon>Sordariomycetes</taxon>
        <taxon>Sordariomycetidae</taxon>
        <taxon>Sordariales</taxon>
        <taxon>Chaetomiaceae</taxon>
        <taxon>Canariomyces</taxon>
    </lineage>
</organism>
<evidence type="ECO:0000313" key="5">
    <source>
        <dbReference type="Proteomes" id="UP001302812"/>
    </source>
</evidence>
<reference evidence="4" key="1">
    <citation type="journal article" date="2023" name="Mol. Phylogenet. Evol.">
        <title>Genome-scale phylogeny and comparative genomics of the fungal order Sordariales.</title>
        <authorList>
            <person name="Hensen N."/>
            <person name="Bonometti L."/>
            <person name="Westerberg I."/>
            <person name="Brannstrom I.O."/>
            <person name="Guillou S."/>
            <person name="Cros-Aarteil S."/>
            <person name="Calhoun S."/>
            <person name="Haridas S."/>
            <person name="Kuo A."/>
            <person name="Mondo S."/>
            <person name="Pangilinan J."/>
            <person name="Riley R."/>
            <person name="LaButti K."/>
            <person name="Andreopoulos B."/>
            <person name="Lipzen A."/>
            <person name="Chen C."/>
            <person name="Yan M."/>
            <person name="Daum C."/>
            <person name="Ng V."/>
            <person name="Clum A."/>
            <person name="Steindorff A."/>
            <person name="Ohm R.A."/>
            <person name="Martin F."/>
            <person name="Silar P."/>
            <person name="Natvig D.O."/>
            <person name="Lalanne C."/>
            <person name="Gautier V."/>
            <person name="Ament-Velasquez S.L."/>
            <person name="Kruys A."/>
            <person name="Hutchinson M.I."/>
            <person name="Powell A.J."/>
            <person name="Barry K."/>
            <person name="Miller A.N."/>
            <person name="Grigoriev I.V."/>
            <person name="Debuchy R."/>
            <person name="Gladieux P."/>
            <person name="Hiltunen Thoren M."/>
            <person name="Johannesson H."/>
        </authorList>
    </citation>
    <scope>NUCLEOTIDE SEQUENCE</scope>
    <source>
        <strain evidence="4">CBS 508.74</strain>
    </source>
</reference>
<dbReference type="RefSeq" id="XP_064672234.1">
    <property type="nucleotide sequence ID" value="XM_064811289.1"/>
</dbReference>
<dbReference type="InterPro" id="IPR029071">
    <property type="entry name" value="Ubiquitin-like_domsf"/>
</dbReference>
<dbReference type="Pfam" id="PF02179">
    <property type="entry name" value="BAG"/>
    <property type="match status" value="1"/>
</dbReference>
<dbReference type="SUPFAM" id="SSF54236">
    <property type="entry name" value="Ubiquitin-like"/>
    <property type="match status" value="1"/>
</dbReference>
<comment type="caution">
    <text evidence="4">The sequence shown here is derived from an EMBL/GenBank/DDBJ whole genome shotgun (WGS) entry which is preliminary data.</text>
</comment>
<protein>
    <recommendedName>
        <fullName evidence="6">BAG domain-containing protein</fullName>
    </recommendedName>
</protein>
<feature type="domain" description="BAG" evidence="3">
    <location>
        <begin position="264"/>
        <end position="328"/>
    </location>
</feature>
<feature type="region of interest" description="Disordered" evidence="1">
    <location>
        <begin position="161"/>
        <end position="239"/>
    </location>
</feature>
<dbReference type="InterPro" id="IPR000626">
    <property type="entry name" value="Ubiquitin-like_dom"/>
</dbReference>
<evidence type="ECO:0000259" key="2">
    <source>
        <dbReference type="PROSITE" id="PS50053"/>
    </source>
</evidence>
<dbReference type="Gene3D" id="1.20.58.120">
    <property type="entry name" value="BAG domain"/>
    <property type="match status" value="1"/>
</dbReference>
<dbReference type="SUPFAM" id="SSF63491">
    <property type="entry name" value="BAG domain"/>
    <property type="match status" value="1"/>
</dbReference>
<dbReference type="InterPro" id="IPR003103">
    <property type="entry name" value="BAG_domain"/>
</dbReference>
<feature type="domain" description="Ubiquitin-like" evidence="2">
    <location>
        <begin position="104"/>
        <end position="161"/>
    </location>
</feature>
<evidence type="ECO:0000256" key="1">
    <source>
        <dbReference type="SAM" id="MobiDB-lite"/>
    </source>
</evidence>
<sequence>MSRYGFSRGGLSPFSSTLGADGVPDVTEHYTYITSADLEDHDLDIPQPQYSPRTHIIDAYSHSAPSPAYSRHVPEDDVMLIKHQGVTYPEHFPAYSIGDGQLLVRDVRDRVKIIMNLDDRAAKRVKLYYKGRRLRNPDRPVREYGVKNNSEVLMILEESGLGSSSDSSEEIVVVGGQREKRSPRVGRSGGRDERSPRDSGSQVGLDVPTDGHSRRATSRVRTQSPSGSNVSVATAPAGIPGGPIEKLNNIAAHFRSNLLPKCTDFVDGPPRDPKKREDEHRKLAETVMQQVLLKLDEVDISKEEGARAWRKELVKQVQATLKELDDAKR</sequence>
<evidence type="ECO:0008006" key="6">
    <source>
        <dbReference type="Google" id="ProtNLM"/>
    </source>
</evidence>
<reference evidence="4" key="2">
    <citation type="submission" date="2023-05" db="EMBL/GenBank/DDBJ databases">
        <authorList>
            <consortium name="Lawrence Berkeley National Laboratory"/>
            <person name="Steindorff A."/>
            <person name="Hensen N."/>
            <person name="Bonometti L."/>
            <person name="Westerberg I."/>
            <person name="Brannstrom I.O."/>
            <person name="Guillou S."/>
            <person name="Cros-Aarteil S."/>
            <person name="Calhoun S."/>
            <person name="Haridas S."/>
            <person name="Kuo A."/>
            <person name="Mondo S."/>
            <person name="Pangilinan J."/>
            <person name="Riley R."/>
            <person name="Labutti K."/>
            <person name="Andreopoulos B."/>
            <person name="Lipzen A."/>
            <person name="Chen C."/>
            <person name="Yanf M."/>
            <person name="Daum C."/>
            <person name="Ng V."/>
            <person name="Clum A."/>
            <person name="Ohm R."/>
            <person name="Martin F."/>
            <person name="Silar P."/>
            <person name="Natvig D."/>
            <person name="Lalanne C."/>
            <person name="Gautier V."/>
            <person name="Ament-Velasquez S.L."/>
            <person name="Kruys A."/>
            <person name="Hutchinson M.I."/>
            <person name="Powell A.J."/>
            <person name="Barry K."/>
            <person name="Miller A.N."/>
            <person name="Grigoriev I.V."/>
            <person name="Debuchy R."/>
            <person name="Gladieux P."/>
            <person name="Thoren M.H."/>
            <person name="Johannesson H."/>
        </authorList>
    </citation>
    <scope>NUCLEOTIDE SEQUENCE</scope>
    <source>
        <strain evidence="4">CBS 508.74</strain>
    </source>
</reference>
<gene>
    <name evidence="4" type="ORF">N656DRAFT_705661</name>
</gene>
<dbReference type="GeneID" id="89935414"/>
<dbReference type="GO" id="GO:0051087">
    <property type="term" value="F:protein-folding chaperone binding"/>
    <property type="evidence" value="ECO:0007669"/>
    <property type="project" value="InterPro"/>
</dbReference>